<comment type="caution">
    <text evidence="1">The sequence shown here is derived from an EMBL/GenBank/DDBJ whole genome shotgun (WGS) entry which is preliminary data.</text>
</comment>
<reference evidence="2" key="1">
    <citation type="journal article" date="2019" name="Int. J. Syst. Evol. Microbiol.">
        <title>The Global Catalogue of Microorganisms (GCM) 10K type strain sequencing project: providing services to taxonomists for standard genome sequencing and annotation.</title>
        <authorList>
            <consortium name="The Broad Institute Genomics Platform"/>
            <consortium name="The Broad Institute Genome Sequencing Center for Infectious Disease"/>
            <person name="Wu L."/>
            <person name="Ma J."/>
        </authorList>
    </citation>
    <scope>NUCLEOTIDE SEQUENCE [LARGE SCALE GENOMIC DNA]</scope>
    <source>
        <strain evidence="2">JCM 14330</strain>
    </source>
</reference>
<gene>
    <name evidence="1" type="ORF">GCM10009097_05000</name>
</gene>
<dbReference type="EMBL" id="BAAAEN010000002">
    <property type="protein sequence ID" value="GAA0492339.1"/>
    <property type="molecule type" value="Genomic_DNA"/>
</dbReference>
<evidence type="ECO:0000313" key="2">
    <source>
        <dbReference type="Proteomes" id="UP001501706"/>
    </source>
</evidence>
<name>A0ABP3L313_9BURK</name>
<dbReference type="Proteomes" id="UP001501706">
    <property type="component" value="Unassembled WGS sequence"/>
</dbReference>
<protein>
    <submittedName>
        <fullName evidence="1">Phage protein</fullName>
    </submittedName>
</protein>
<accession>A0ABP3L313</accession>
<evidence type="ECO:0000313" key="1">
    <source>
        <dbReference type="EMBL" id="GAA0492339.1"/>
    </source>
</evidence>
<sequence length="148" mass="16497">MHWVNSDELHHAPSAQLSNVRMKTIEEIRLERLRDLVSEAGSVANLNRIAKRNERDATISQILNRWEGKTGKPKELGSAMARALEEAMGKEVGWMDNDPATGGAAWPFPDIDPARFSALPERLRGRAEERVLEIIKEWEASIKSGAAA</sequence>
<organism evidence="1 2">
    <name type="scientific">Pigmentiphaga daeguensis</name>
    <dbReference type="NCBI Taxonomy" id="414049"/>
    <lineage>
        <taxon>Bacteria</taxon>
        <taxon>Pseudomonadati</taxon>
        <taxon>Pseudomonadota</taxon>
        <taxon>Betaproteobacteria</taxon>
        <taxon>Burkholderiales</taxon>
        <taxon>Alcaligenaceae</taxon>
        <taxon>Pigmentiphaga</taxon>
    </lineage>
</organism>
<proteinExistence type="predicted"/>
<keyword evidence="2" id="KW-1185">Reference proteome</keyword>